<proteinExistence type="predicted"/>
<keyword evidence="4" id="KW-0540">Nuclease</keyword>
<dbReference type="PANTHER" id="PTHR37984:SF5">
    <property type="entry name" value="PROTEIN NYNRIN-LIKE"/>
    <property type="match status" value="1"/>
</dbReference>
<sequence length="1164" mass="132800">MLEFKLGKRRYRHRFVVASVQMEYSGILGLDVLRSLQAKLDLTGNYMIVGHDRFPFVTVRLRSHCSQGARETCAVASNDRPGQSVRCERDSHIELPAPISPEFEDCTIPHLSAQDAQEGKSNLGEAAREGGVQATLACCTTIPPRSVVVVKTNLVTEGRQKILISEFPKTVVLEPVEIKIAGIYSGRALSNVKSSSEIVHSGMQRATRSGVTSYSDVVRRNAPVEGNRCKELRLEKCKVSPRGAVEQRQCAKSNELRRTADWSRVVVPRKQYASCLMPVGFFKKTEDGKIPCTSYGYHEIKTGNAAPVKKQPYRVPYALREETRRQIEEMKERGVLSEASSEWAAPVILITKKSPGNIQLYRFCADFRGLNKVTQVPVYTMPLVQENLDRLNGNKYFSVVDTKDAYYHIPIKPEDKHNTGIITPWGSFHKTIEQQAERLQQVFDRLRRANFTLNLAKGHFAEKEVEHLGHIVRESGSSRSPNKTKAIKDFPTPRTVRDLRSFLGLSGYYRQYIPRYADIAQPLTLLTKKDQKFVWLEAQETAFQKLRDAISSDRVLAYPSMLPEHEFRLHTDASDIGISAVLTQDLGEGERPISFASRQLNAAEKKLSVTEKELLAVEHRQGKQHVVPDALSRHIATVNRGMESLDRSLVQLEQERDKYCQGIRSHLKELPKFEEDEDGLLYRKESEGQLKLVIPESLVESVIRTHHDSKWAAHAGIKKTQNWLRSRNYWPSLHQDVEAYIQHCDVCARFKSGRVTVAPLGQLPEASEPGQIIYIDCTGHYAVSKRGNKYLMTAIDHFSKWVEAVAIADQSVPTIARAVVTKIFARHGVPKMLLSDKCRNFTSDLVKEVCDLLGVTKLSTSPYNPKCNGQVENFHRTLHSSLACFLEGSGQDWEQYVDYVLWAYRSQPHSVTKFSTYYLLYGREMAGPTENMLEAYIRSKNKLSDAQEAVKELAKKLKEAREIAWDNIRKGKVTQKKYHDRKAKAVKFQEGQLVYRKEMVNKAKLRERWRGPYKVMKKISDHTYKIEGRNGKPMTAKVEQLKLCRSTREEIRRQKRFRKQHRLMDQDIEPSKKSDSEGDGTEPEDRFPTTGIEPCTLMEGLMPDEAREDNDERDVNPEPSNLSNQHSQTNDTGIREPGNEAETLGNRESQHYFFRPRKNISYRY</sequence>
<reference evidence="11" key="1">
    <citation type="submission" date="2020-01" db="EMBL/GenBank/DDBJ databases">
        <title>Draft genome sequence of the Termite Coptotermes fromosanus.</title>
        <authorList>
            <person name="Itakura S."/>
            <person name="Yosikawa Y."/>
            <person name="Umezawa K."/>
        </authorList>
    </citation>
    <scope>NUCLEOTIDE SEQUENCE [LARGE SCALE GENOMIC DNA]</scope>
</reference>
<dbReference type="Gene3D" id="1.10.340.70">
    <property type="match status" value="1"/>
</dbReference>
<dbReference type="CDD" id="cd01647">
    <property type="entry name" value="RT_LTR"/>
    <property type="match status" value="1"/>
</dbReference>
<evidence type="ECO:0000256" key="3">
    <source>
        <dbReference type="ARBA" id="ARBA00022695"/>
    </source>
</evidence>
<keyword evidence="7" id="KW-0175">Coiled coil</keyword>
<dbReference type="Pfam" id="PF00665">
    <property type="entry name" value="rve"/>
    <property type="match status" value="1"/>
</dbReference>
<dbReference type="Gene3D" id="3.30.70.270">
    <property type="match status" value="3"/>
</dbReference>
<dbReference type="GO" id="GO:0015074">
    <property type="term" value="P:DNA integration"/>
    <property type="evidence" value="ECO:0007669"/>
    <property type="project" value="InterPro"/>
</dbReference>
<evidence type="ECO:0000256" key="4">
    <source>
        <dbReference type="ARBA" id="ARBA00022722"/>
    </source>
</evidence>
<dbReference type="OrthoDB" id="425619at2759"/>
<evidence type="ECO:0000256" key="6">
    <source>
        <dbReference type="ARBA" id="ARBA00023268"/>
    </source>
</evidence>
<dbReference type="InterPro" id="IPR012337">
    <property type="entry name" value="RNaseH-like_sf"/>
</dbReference>
<dbReference type="FunFam" id="3.30.420.10:FF:000032">
    <property type="entry name" value="Retrovirus-related Pol polyprotein from transposon 297-like Protein"/>
    <property type="match status" value="1"/>
</dbReference>
<feature type="domain" description="Integrase catalytic" evidence="9">
    <location>
        <begin position="765"/>
        <end position="924"/>
    </location>
</feature>
<evidence type="ECO:0000256" key="2">
    <source>
        <dbReference type="ARBA" id="ARBA00022679"/>
    </source>
</evidence>
<keyword evidence="5" id="KW-0378">Hydrolase</keyword>
<evidence type="ECO:0000313" key="11">
    <source>
        <dbReference type="Proteomes" id="UP000502823"/>
    </source>
</evidence>
<dbReference type="GO" id="GO:0003964">
    <property type="term" value="F:RNA-directed DNA polymerase activity"/>
    <property type="evidence" value="ECO:0007669"/>
    <property type="project" value="UniProtKB-EC"/>
</dbReference>
<evidence type="ECO:0000256" key="5">
    <source>
        <dbReference type="ARBA" id="ARBA00022759"/>
    </source>
</evidence>
<dbReference type="PANTHER" id="PTHR37984">
    <property type="entry name" value="PROTEIN CBG26694"/>
    <property type="match status" value="1"/>
</dbReference>
<evidence type="ECO:0000259" key="9">
    <source>
        <dbReference type="PROSITE" id="PS50994"/>
    </source>
</evidence>
<dbReference type="FunFam" id="1.10.340.70:FF:000001">
    <property type="entry name" value="Retrovirus-related Pol polyprotein from transposon gypsy-like Protein"/>
    <property type="match status" value="1"/>
</dbReference>
<feature type="region of interest" description="Disordered" evidence="8">
    <location>
        <begin position="1052"/>
        <end position="1164"/>
    </location>
</feature>
<dbReference type="GO" id="GO:0004519">
    <property type="term" value="F:endonuclease activity"/>
    <property type="evidence" value="ECO:0007669"/>
    <property type="project" value="UniProtKB-KW"/>
</dbReference>
<evidence type="ECO:0000313" key="10">
    <source>
        <dbReference type="EMBL" id="GFG30189.1"/>
    </source>
</evidence>
<dbReference type="PROSITE" id="PS50994">
    <property type="entry name" value="INTEGRASE"/>
    <property type="match status" value="1"/>
</dbReference>
<dbReference type="GO" id="GO:0003676">
    <property type="term" value="F:nucleic acid binding"/>
    <property type="evidence" value="ECO:0007669"/>
    <property type="project" value="InterPro"/>
</dbReference>
<dbReference type="Gene3D" id="2.40.70.10">
    <property type="entry name" value="Acid Proteases"/>
    <property type="match status" value="1"/>
</dbReference>
<dbReference type="InterPro" id="IPR043502">
    <property type="entry name" value="DNA/RNA_pol_sf"/>
</dbReference>
<dbReference type="EC" id="2.7.7.49" evidence="1"/>
<dbReference type="InterPro" id="IPR050951">
    <property type="entry name" value="Retrovirus_Pol_polyprotein"/>
</dbReference>
<dbReference type="SUPFAM" id="SSF53098">
    <property type="entry name" value="Ribonuclease H-like"/>
    <property type="match status" value="1"/>
</dbReference>
<feature type="coiled-coil region" evidence="7">
    <location>
        <begin position="936"/>
        <end position="963"/>
    </location>
</feature>
<keyword evidence="2" id="KW-0808">Transferase</keyword>
<organism evidence="10 11">
    <name type="scientific">Coptotermes formosanus</name>
    <name type="common">Formosan subterranean termite</name>
    <dbReference type="NCBI Taxonomy" id="36987"/>
    <lineage>
        <taxon>Eukaryota</taxon>
        <taxon>Metazoa</taxon>
        <taxon>Ecdysozoa</taxon>
        <taxon>Arthropoda</taxon>
        <taxon>Hexapoda</taxon>
        <taxon>Insecta</taxon>
        <taxon>Pterygota</taxon>
        <taxon>Neoptera</taxon>
        <taxon>Polyneoptera</taxon>
        <taxon>Dictyoptera</taxon>
        <taxon>Blattodea</taxon>
        <taxon>Blattoidea</taxon>
        <taxon>Termitoidae</taxon>
        <taxon>Rhinotermitidae</taxon>
        <taxon>Coptotermes</taxon>
    </lineage>
</organism>
<dbReference type="InterPro" id="IPR021109">
    <property type="entry name" value="Peptidase_aspartic_dom_sf"/>
</dbReference>
<dbReference type="Gene3D" id="3.30.420.10">
    <property type="entry name" value="Ribonuclease H-like superfamily/Ribonuclease H"/>
    <property type="match status" value="1"/>
</dbReference>
<protein>
    <recommendedName>
        <fullName evidence="1">RNA-directed DNA polymerase</fullName>
        <ecNumber evidence="1">2.7.7.49</ecNumber>
    </recommendedName>
</protein>
<dbReference type="Gene3D" id="3.10.20.370">
    <property type="match status" value="1"/>
</dbReference>
<keyword evidence="6" id="KW-0511">Multifunctional enzyme</keyword>
<dbReference type="InterPro" id="IPR036397">
    <property type="entry name" value="RNaseH_sf"/>
</dbReference>
<evidence type="ECO:0000256" key="1">
    <source>
        <dbReference type="ARBA" id="ARBA00012493"/>
    </source>
</evidence>
<dbReference type="Proteomes" id="UP000502823">
    <property type="component" value="Unassembled WGS sequence"/>
</dbReference>
<dbReference type="SUPFAM" id="SSF56672">
    <property type="entry name" value="DNA/RNA polymerases"/>
    <property type="match status" value="1"/>
</dbReference>
<evidence type="ECO:0000256" key="8">
    <source>
        <dbReference type="SAM" id="MobiDB-lite"/>
    </source>
</evidence>
<keyword evidence="3" id="KW-0548">Nucleotidyltransferase</keyword>
<dbReference type="InParanoid" id="A0A6L2PCB3"/>
<dbReference type="Pfam" id="PF17921">
    <property type="entry name" value="Integrase_H2C2"/>
    <property type="match status" value="1"/>
</dbReference>
<feature type="compositionally biased region" description="Polar residues" evidence="8">
    <location>
        <begin position="1118"/>
        <end position="1132"/>
    </location>
</feature>
<dbReference type="InterPro" id="IPR043128">
    <property type="entry name" value="Rev_trsase/Diguanyl_cyclase"/>
</dbReference>
<evidence type="ECO:0000256" key="7">
    <source>
        <dbReference type="SAM" id="Coils"/>
    </source>
</evidence>
<dbReference type="Gene3D" id="3.10.10.10">
    <property type="entry name" value="HIV Type 1 Reverse Transcriptase, subunit A, domain 1"/>
    <property type="match status" value="1"/>
</dbReference>
<comment type="caution">
    <text evidence="10">The sequence shown here is derived from an EMBL/GenBank/DDBJ whole genome shotgun (WGS) entry which is preliminary data.</text>
</comment>
<dbReference type="InterPro" id="IPR001584">
    <property type="entry name" value="Integrase_cat-core"/>
</dbReference>
<feature type="compositionally biased region" description="Basic and acidic residues" evidence="8">
    <location>
        <begin position="1062"/>
        <end position="1076"/>
    </location>
</feature>
<dbReference type="AlphaFoldDB" id="A0A6L2PCB3"/>
<dbReference type="GO" id="GO:0042575">
    <property type="term" value="C:DNA polymerase complex"/>
    <property type="evidence" value="ECO:0007669"/>
    <property type="project" value="UniProtKB-ARBA"/>
</dbReference>
<accession>A0A6L2PCB3</accession>
<dbReference type="FunFam" id="3.30.70.270:FF:000023">
    <property type="entry name" value="Pol"/>
    <property type="match status" value="1"/>
</dbReference>
<keyword evidence="5" id="KW-0255">Endonuclease</keyword>
<keyword evidence="11" id="KW-1185">Reference proteome</keyword>
<dbReference type="Pfam" id="PF17919">
    <property type="entry name" value="RT_RNaseH_2"/>
    <property type="match status" value="1"/>
</dbReference>
<dbReference type="EMBL" id="BLKM01000200">
    <property type="protein sequence ID" value="GFG30189.1"/>
    <property type="molecule type" value="Genomic_DNA"/>
</dbReference>
<dbReference type="InterPro" id="IPR041577">
    <property type="entry name" value="RT_RNaseH_2"/>
</dbReference>
<name>A0A6L2PCB3_COPFO</name>
<dbReference type="InterPro" id="IPR041588">
    <property type="entry name" value="Integrase_H2C2"/>
</dbReference>
<feature type="coiled-coil region" evidence="7">
    <location>
        <begin position="593"/>
        <end position="655"/>
    </location>
</feature>
<feature type="compositionally biased region" description="Basic residues" evidence="8">
    <location>
        <begin position="1154"/>
        <end position="1164"/>
    </location>
</feature>
<gene>
    <name evidence="10" type="ORF">Cfor_10173</name>
</gene>